<dbReference type="RefSeq" id="WP_044236752.1">
    <property type="nucleotide sequence ID" value="NZ_ASRX01000006.1"/>
</dbReference>
<dbReference type="EMBL" id="ASRX01000006">
    <property type="protein sequence ID" value="EYF07952.1"/>
    <property type="molecule type" value="Genomic_DNA"/>
</dbReference>
<sequence length="371" mass="37137">MPTTLRWPHHAAALVLVAAATSMGCSEVGLGNLGNLGNLGAAVCPEVAGPGEVLSTPFSSDIRASAKVATFVQAAKDMTAVSEAIEAQVTEACRRIGTDIGIPPAQMQPQDGAGGAAKGACEPVAAAVDSILRQGMQIQVAVTPPSCQANVQAEARCNGACDVQVDPGQIVAQCEPARLSGFCQGRCTGQCEGRCTGTCHGQCTATDAQGRCVGQCNGSCDGGCDATCHAGCQGTWQAPRCEGTVRPPSVDAECQASCKAHADVYATCTPALVNVSGSANTDVALRLGRSLQANLPALLHAELALGRRLLNDAQVVVQVGAELPRVVGQAGAHALACAGAAAEAATSASLRIQISVRASASISGRVGASGG</sequence>
<reference evidence="1 2" key="1">
    <citation type="submission" date="2013-05" db="EMBL/GenBank/DDBJ databases">
        <title>Genome assembly of Chondromyces apiculatus DSM 436.</title>
        <authorList>
            <person name="Sharma G."/>
            <person name="Khatri I."/>
            <person name="Kaur C."/>
            <person name="Mayilraj S."/>
            <person name="Subramanian S."/>
        </authorList>
    </citation>
    <scope>NUCLEOTIDE SEQUENCE [LARGE SCALE GENOMIC DNA]</scope>
    <source>
        <strain evidence="1 2">DSM 436</strain>
    </source>
</reference>
<evidence type="ECO:0008006" key="3">
    <source>
        <dbReference type="Google" id="ProtNLM"/>
    </source>
</evidence>
<name>A0A017TGB0_9BACT</name>
<organism evidence="1 2">
    <name type="scientific">Chondromyces apiculatus DSM 436</name>
    <dbReference type="NCBI Taxonomy" id="1192034"/>
    <lineage>
        <taxon>Bacteria</taxon>
        <taxon>Pseudomonadati</taxon>
        <taxon>Myxococcota</taxon>
        <taxon>Polyangia</taxon>
        <taxon>Polyangiales</taxon>
        <taxon>Polyangiaceae</taxon>
        <taxon>Chondromyces</taxon>
    </lineage>
</organism>
<accession>A0A017TGB0</accession>
<proteinExistence type="predicted"/>
<dbReference type="OrthoDB" id="5495194at2"/>
<keyword evidence="2" id="KW-1185">Reference proteome</keyword>
<comment type="caution">
    <text evidence="1">The sequence shown here is derived from an EMBL/GenBank/DDBJ whole genome shotgun (WGS) entry which is preliminary data.</text>
</comment>
<dbReference type="STRING" id="1192034.CAP_6974"/>
<dbReference type="Proteomes" id="UP000019678">
    <property type="component" value="Unassembled WGS sequence"/>
</dbReference>
<dbReference type="PROSITE" id="PS51257">
    <property type="entry name" value="PROKAR_LIPOPROTEIN"/>
    <property type="match status" value="1"/>
</dbReference>
<protein>
    <recommendedName>
        <fullName evidence="3">Keratin associated protein</fullName>
    </recommendedName>
</protein>
<dbReference type="AlphaFoldDB" id="A0A017TGB0"/>
<evidence type="ECO:0000313" key="1">
    <source>
        <dbReference type="EMBL" id="EYF07952.1"/>
    </source>
</evidence>
<evidence type="ECO:0000313" key="2">
    <source>
        <dbReference type="Proteomes" id="UP000019678"/>
    </source>
</evidence>
<gene>
    <name evidence="1" type="ORF">CAP_6974</name>
</gene>